<gene>
    <name evidence="1" type="ORF">KI387_030740</name>
</gene>
<name>A0AA38CM13_TAXCH</name>
<feature type="non-terminal residue" evidence="1">
    <location>
        <position position="55"/>
    </location>
</feature>
<sequence>MTAPWLSSSPLNLGTRLDPLPHGFKDCLPLFNSGKNIKTGEESSCGLCYSMLGAG</sequence>
<organism evidence="1 2">
    <name type="scientific">Taxus chinensis</name>
    <name type="common">Chinese yew</name>
    <name type="synonym">Taxus wallichiana var. chinensis</name>
    <dbReference type="NCBI Taxonomy" id="29808"/>
    <lineage>
        <taxon>Eukaryota</taxon>
        <taxon>Viridiplantae</taxon>
        <taxon>Streptophyta</taxon>
        <taxon>Embryophyta</taxon>
        <taxon>Tracheophyta</taxon>
        <taxon>Spermatophyta</taxon>
        <taxon>Pinopsida</taxon>
        <taxon>Pinidae</taxon>
        <taxon>Conifers II</taxon>
        <taxon>Cupressales</taxon>
        <taxon>Taxaceae</taxon>
        <taxon>Taxus</taxon>
    </lineage>
</organism>
<dbReference type="AlphaFoldDB" id="A0AA38CM13"/>
<reference evidence="1 2" key="1">
    <citation type="journal article" date="2021" name="Nat. Plants">
        <title>The Taxus genome provides insights into paclitaxel biosynthesis.</title>
        <authorList>
            <person name="Xiong X."/>
            <person name="Gou J."/>
            <person name="Liao Q."/>
            <person name="Li Y."/>
            <person name="Zhou Q."/>
            <person name="Bi G."/>
            <person name="Li C."/>
            <person name="Du R."/>
            <person name="Wang X."/>
            <person name="Sun T."/>
            <person name="Guo L."/>
            <person name="Liang H."/>
            <person name="Lu P."/>
            <person name="Wu Y."/>
            <person name="Zhang Z."/>
            <person name="Ro D.K."/>
            <person name="Shang Y."/>
            <person name="Huang S."/>
            <person name="Yan J."/>
        </authorList>
    </citation>
    <scope>NUCLEOTIDE SEQUENCE [LARGE SCALE GENOMIC DNA]</scope>
    <source>
        <strain evidence="1">Ta-2019</strain>
    </source>
</reference>
<proteinExistence type="predicted"/>
<evidence type="ECO:0000313" key="2">
    <source>
        <dbReference type="Proteomes" id="UP000824469"/>
    </source>
</evidence>
<accession>A0AA38CM13</accession>
<comment type="caution">
    <text evidence="1">The sequence shown here is derived from an EMBL/GenBank/DDBJ whole genome shotgun (WGS) entry which is preliminary data.</text>
</comment>
<dbReference type="EMBL" id="JAHRHJ020000010">
    <property type="protein sequence ID" value="KAH9299058.1"/>
    <property type="molecule type" value="Genomic_DNA"/>
</dbReference>
<evidence type="ECO:0000313" key="1">
    <source>
        <dbReference type="EMBL" id="KAH9299058.1"/>
    </source>
</evidence>
<keyword evidence="2" id="KW-1185">Reference proteome</keyword>
<protein>
    <submittedName>
        <fullName evidence="1">Uncharacterized protein</fullName>
    </submittedName>
</protein>
<dbReference type="Proteomes" id="UP000824469">
    <property type="component" value="Unassembled WGS sequence"/>
</dbReference>